<accession>A0A1B6C9D7</accession>
<organism evidence="2">
    <name type="scientific">Clastoptera arizonana</name>
    <name type="common">Arizona spittle bug</name>
    <dbReference type="NCBI Taxonomy" id="38151"/>
    <lineage>
        <taxon>Eukaryota</taxon>
        <taxon>Metazoa</taxon>
        <taxon>Ecdysozoa</taxon>
        <taxon>Arthropoda</taxon>
        <taxon>Hexapoda</taxon>
        <taxon>Insecta</taxon>
        <taxon>Pterygota</taxon>
        <taxon>Neoptera</taxon>
        <taxon>Paraneoptera</taxon>
        <taxon>Hemiptera</taxon>
        <taxon>Auchenorrhyncha</taxon>
        <taxon>Cercopoidea</taxon>
        <taxon>Clastopteridae</taxon>
        <taxon>Clastoptera</taxon>
    </lineage>
</organism>
<gene>
    <name evidence="2" type="ORF">g.39508</name>
</gene>
<sequence length="150" mass="16622">MKTTADEEARHTVELGDIDQNGMPLITVVADGCWCKRSYRSNYSSLSGVAAIVGYHTKKVLFMGLKNKYCTTCFRAAGQGVQPTAHTCYKNWGKNQSSSSMESAIIEEGFACSEEMYNLKYARLIANGDSSVYSFSYKTIQVHNCRKNGV</sequence>
<evidence type="ECO:0000313" key="2">
    <source>
        <dbReference type="EMBL" id="JAS09885.1"/>
    </source>
</evidence>
<evidence type="ECO:0000259" key="1">
    <source>
        <dbReference type="Pfam" id="PF20700"/>
    </source>
</evidence>
<name>A0A1B6C9D7_9HEMI</name>
<dbReference type="EMBL" id="GEDC01027413">
    <property type="protein sequence ID" value="JAS09885.1"/>
    <property type="molecule type" value="Transcribed_RNA"/>
</dbReference>
<feature type="domain" description="Mutator-like transposase" evidence="1">
    <location>
        <begin position="1"/>
        <end position="134"/>
    </location>
</feature>
<proteinExistence type="predicted"/>
<protein>
    <recommendedName>
        <fullName evidence="1">Mutator-like transposase domain-containing protein</fullName>
    </recommendedName>
</protein>
<dbReference type="AlphaFoldDB" id="A0A1B6C9D7"/>
<dbReference type="Pfam" id="PF20700">
    <property type="entry name" value="Mutator"/>
    <property type="match status" value="1"/>
</dbReference>
<reference evidence="2" key="1">
    <citation type="submission" date="2015-12" db="EMBL/GenBank/DDBJ databases">
        <title>De novo transcriptome assembly of four potential Pierce s Disease insect vectors from Arizona vineyards.</title>
        <authorList>
            <person name="Tassone E.E."/>
        </authorList>
    </citation>
    <scope>NUCLEOTIDE SEQUENCE</scope>
</reference>
<dbReference type="InterPro" id="IPR049012">
    <property type="entry name" value="Mutator_transp_dom"/>
</dbReference>